<dbReference type="GO" id="GO:0005886">
    <property type="term" value="C:plasma membrane"/>
    <property type="evidence" value="ECO:0007669"/>
    <property type="project" value="UniProtKB-SubCell"/>
</dbReference>
<keyword evidence="6 7" id="KW-0472">Membrane</keyword>
<comment type="subcellular location">
    <subcellularLocation>
        <location evidence="1">Cell membrane</location>
        <topology evidence="1">Multi-pass membrane protein</topology>
    </subcellularLocation>
</comment>
<organism evidence="8 9">
    <name type="scientific">Renibacterium salmoninarum (strain ATCC 33209 / DSM 20767 / JCM 11484 / NBRC 15589 / NCIMB 2235)</name>
    <dbReference type="NCBI Taxonomy" id="288705"/>
    <lineage>
        <taxon>Bacteria</taxon>
        <taxon>Bacillati</taxon>
        <taxon>Actinomycetota</taxon>
        <taxon>Actinomycetes</taxon>
        <taxon>Micrococcales</taxon>
        <taxon>Micrococcaceae</taxon>
        <taxon>Renibacterium</taxon>
    </lineage>
</organism>
<reference evidence="9" key="1">
    <citation type="journal article" date="2008" name="J. Bacteriol.">
        <title>Genome sequence of the fish pathogen Renibacterium salmoninarum suggests reductive evolution away from an environmental Arthrobacter ancestor.</title>
        <authorList>
            <person name="Wiens G.D."/>
            <person name="Rockey D.D."/>
            <person name="Wu Z."/>
            <person name="Chang J."/>
            <person name="Levy R."/>
            <person name="Crane S."/>
            <person name="Chen D.S."/>
            <person name="Capri G.R."/>
            <person name="Burnett J.R."/>
            <person name="Sudheesh P.S."/>
            <person name="Schipma M.J."/>
            <person name="Burd H."/>
            <person name="Bhattacharyya A."/>
            <person name="Rhodes L.D."/>
            <person name="Kaul R."/>
            <person name="Strom M.S."/>
        </authorList>
    </citation>
    <scope>NUCLEOTIDE SEQUENCE [LARGE SCALE GENOMIC DNA]</scope>
    <source>
        <strain evidence="9">ATCC 33209 / DSM 20767 / JCM 11484 / NBRC 15589 / NCIMB 2235</strain>
    </source>
</reference>
<dbReference type="STRING" id="288705.RSal33209_1664"/>
<dbReference type="PANTHER" id="PTHR43163:SF6">
    <property type="entry name" value="DIPEPTIDE TRANSPORT SYSTEM PERMEASE PROTEIN DPPB-RELATED"/>
    <property type="match status" value="1"/>
</dbReference>
<evidence type="ECO:0000313" key="9">
    <source>
        <dbReference type="Proteomes" id="UP000002007"/>
    </source>
</evidence>
<evidence type="ECO:0000256" key="1">
    <source>
        <dbReference type="ARBA" id="ARBA00004651"/>
    </source>
</evidence>
<dbReference type="KEGG" id="rsa:RSal33209_1664"/>
<proteinExistence type="predicted"/>
<evidence type="ECO:0000256" key="6">
    <source>
        <dbReference type="ARBA" id="ARBA00023136"/>
    </source>
</evidence>
<dbReference type="Proteomes" id="UP000002007">
    <property type="component" value="Chromosome"/>
</dbReference>
<evidence type="ECO:0000256" key="5">
    <source>
        <dbReference type="ARBA" id="ARBA00022989"/>
    </source>
</evidence>
<evidence type="ECO:0000313" key="8">
    <source>
        <dbReference type="EMBL" id="ABY23400.1"/>
    </source>
</evidence>
<evidence type="ECO:0000256" key="3">
    <source>
        <dbReference type="ARBA" id="ARBA00022475"/>
    </source>
</evidence>
<dbReference type="eggNOG" id="COG0601">
    <property type="taxonomic scope" value="Bacteria"/>
</dbReference>
<evidence type="ECO:0000256" key="7">
    <source>
        <dbReference type="SAM" id="Phobius"/>
    </source>
</evidence>
<keyword evidence="4 7" id="KW-0812">Transmembrane</keyword>
<dbReference type="AlphaFoldDB" id="A9WMR4"/>
<feature type="transmembrane region" description="Helical" evidence="7">
    <location>
        <begin position="20"/>
        <end position="40"/>
    </location>
</feature>
<evidence type="ECO:0000256" key="2">
    <source>
        <dbReference type="ARBA" id="ARBA00022448"/>
    </source>
</evidence>
<keyword evidence="9" id="KW-1185">Reference proteome</keyword>
<accession>A9WMR4</accession>
<protein>
    <submittedName>
        <fullName evidence="8">Dipeptide transport system permease protein</fullName>
    </submittedName>
</protein>
<dbReference type="SUPFAM" id="SSF161098">
    <property type="entry name" value="MetI-like"/>
    <property type="match status" value="1"/>
</dbReference>
<sequence length="56" mass="5949">MTNQPVTGVLVTYGSATLELAFFALIVALLLGIPLGMLAAKFRDKWPDAVLGIFAI</sequence>
<dbReference type="InterPro" id="IPR035906">
    <property type="entry name" value="MetI-like_sf"/>
</dbReference>
<gene>
    <name evidence="8" type="primary">dppB.4</name>
    <name evidence="8" type="ordered locus">RSal33209_1664</name>
</gene>
<keyword evidence="5 7" id="KW-1133">Transmembrane helix</keyword>
<keyword evidence="3" id="KW-1003">Cell membrane</keyword>
<name>A9WMR4_RENSM</name>
<dbReference type="PANTHER" id="PTHR43163">
    <property type="entry name" value="DIPEPTIDE TRANSPORT SYSTEM PERMEASE PROTEIN DPPB-RELATED"/>
    <property type="match status" value="1"/>
</dbReference>
<keyword evidence="2" id="KW-0813">Transport</keyword>
<evidence type="ECO:0000256" key="4">
    <source>
        <dbReference type="ARBA" id="ARBA00022692"/>
    </source>
</evidence>
<dbReference type="HOGENOM" id="CLU_3011110_0_0_11"/>
<dbReference type="EMBL" id="CP000910">
    <property type="protein sequence ID" value="ABY23400.1"/>
    <property type="molecule type" value="Genomic_DNA"/>
</dbReference>